<feature type="region of interest" description="Disordered" evidence="1">
    <location>
        <begin position="123"/>
        <end position="149"/>
    </location>
</feature>
<dbReference type="KEGG" id="lbc:LACBIDRAFT_335952"/>
<dbReference type="AlphaFoldDB" id="B0E3X8"/>
<dbReference type="InParanoid" id="B0E3X8"/>
<dbReference type="GeneID" id="6086551"/>
<feature type="non-terminal residue" evidence="2">
    <location>
        <position position="1"/>
    </location>
</feature>
<keyword evidence="3" id="KW-1185">Reference proteome</keyword>
<sequence length="340" mass="36288">SSGTVGNVAEANLTRSISTPAEIENDVTASTSDHVNASPSNHIDASPSALVDSAHTSSDDFGASPPATGVGPLVEPTPSFKPAHTSDDFGGSPPAIGVGPLIKPTPSASSIASESETPAMYKVSTSTQPSTPTSTVSQMDVDSDVRDTTDTATPLPAWLHNVNMSDYLHGVSKEKAWQDLITSLFKFEALNPTTGKLPTTSRPDEVAAWIRSKKKDSPPEIDADEFGSSFMAWWIAIQPQWRLTDDATFIYDVPDGEDWRLLHKGGSAGLYTVVVALSWWGALPAEPLSLRAWSAVRDVRWVIDQVYKKALSSSQGTKRGRDDGTVDATQSAKAKRHRSG</sequence>
<dbReference type="EMBL" id="DS547279">
    <property type="protein sequence ID" value="EDQ98450.1"/>
    <property type="molecule type" value="Genomic_DNA"/>
</dbReference>
<evidence type="ECO:0000313" key="3">
    <source>
        <dbReference type="Proteomes" id="UP000001194"/>
    </source>
</evidence>
<reference evidence="2 3" key="1">
    <citation type="journal article" date="2008" name="Nature">
        <title>The genome of Laccaria bicolor provides insights into mycorrhizal symbiosis.</title>
        <authorList>
            <person name="Martin F."/>
            <person name="Aerts A."/>
            <person name="Ahren D."/>
            <person name="Brun A."/>
            <person name="Danchin E.G.J."/>
            <person name="Duchaussoy F."/>
            <person name="Gibon J."/>
            <person name="Kohler A."/>
            <person name="Lindquist E."/>
            <person name="Pereda V."/>
            <person name="Salamov A."/>
            <person name="Shapiro H.J."/>
            <person name="Wuyts J."/>
            <person name="Blaudez D."/>
            <person name="Buee M."/>
            <person name="Brokstein P."/>
            <person name="Canbaeck B."/>
            <person name="Cohen D."/>
            <person name="Courty P.E."/>
            <person name="Coutinho P.M."/>
            <person name="Delaruelle C."/>
            <person name="Detter J.C."/>
            <person name="Deveau A."/>
            <person name="DiFazio S."/>
            <person name="Duplessis S."/>
            <person name="Fraissinet-Tachet L."/>
            <person name="Lucic E."/>
            <person name="Frey-Klett P."/>
            <person name="Fourrey C."/>
            <person name="Feussner I."/>
            <person name="Gay G."/>
            <person name="Grimwood J."/>
            <person name="Hoegger P.J."/>
            <person name="Jain P."/>
            <person name="Kilaru S."/>
            <person name="Labbe J."/>
            <person name="Lin Y.C."/>
            <person name="Legue V."/>
            <person name="Le Tacon F."/>
            <person name="Marmeisse R."/>
            <person name="Melayah D."/>
            <person name="Montanini B."/>
            <person name="Muratet M."/>
            <person name="Nehls U."/>
            <person name="Niculita-Hirzel H."/>
            <person name="Oudot-Le Secq M.P."/>
            <person name="Peter M."/>
            <person name="Quesneville H."/>
            <person name="Rajashekar B."/>
            <person name="Reich M."/>
            <person name="Rouhier N."/>
            <person name="Schmutz J."/>
            <person name="Yin T."/>
            <person name="Chalot M."/>
            <person name="Henrissat B."/>
            <person name="Kuees U."/>
            <person name="Lucas S."/>
            <person name="Van de Peer Y."/>
            <person name="Podila G.K."/>
            <person name="Polle A."/>
            <person name="Pukkila P.J."/>
            <person name="Richardson P.M."/>
            <person name="Rouze P."/>
            <person name="Sanders I.R."/>
            <person name="Stajich J.E."/>
            <person name="Tunlid A."/>
            <person name="Tuskan G."/>
            <person name="Grigoriev I.V."/>
        </authorList>
    </citation>
    <scope>NUCLEOTIDE SEQUENCE [LARGE SCALE GENOMIC DNA]</scope>
    <source>
        <strain evidence="3">S238N-H82 / ATCC MYA-4686</strain>
    </source>
</reference>
<feature type="compositionally biased region" description="Low complexity" evidence="1">
    <location>
        <begin position="123"/>
        <end position="140"/>
    </location>
</feature>
<dbReference type="OrthoDB" id="2803783at2759"/>
<accession>B0E3X8</accession>
<protein>
    <submittedName>
        <fullName evidence="2">Predicted protein</fullName>
    </submittedName>
</protein>
<evidence type="ECO:0000256" key="1">
    <source>
        <dbReference type="SAM" id="MobiDB-lite"/>
    </source>
</evidence>
<gene>
    <name evidence="2" type="ORF">LACBIDRAFT_335952</name>
</gene>
<dbReference type="Proteomes" id="UP000001194">
    <property type="component" value="Unassembled WGS sequence"/>
</dbReference>
<dbReference type="RefSeq" id="XP_001890896.1">
    <property type="nucleotide sequence ID" value="XM_001890861.1"/>
</dbReference>
<evidence type="ECO:0000313" key="2">
    <source>
        <dbReference type="EMBL" id="EDQ98450.1"/>
    </source>
</evidence>
<name>B0E3X8_LACBS</name>
<feature type="compositionally biased region" description="Polar residues" evidence="1">
    <location>
        <begin position="27"/>
        <end position="43"/>
    </location>
</feature>
<feature type="region of interest" description="Disordered" evidence="1">
    <location>
        <begin position="312"/>
        <end position="340"/>
    </location>
</feature>
<feature type="region of interest" description="Disordered" evidence="1">
    <location>
        <begin position="1"/>
        <end position="86"/>
    </location>
</feature>
<dbReference type="HOGENOM" id="CLU_817741_0_0_1"/>
<organism evidence="3">
    <name type="scientific">Laccaria bicolor (strain S238N-H82 / ATCC MYA-4686)</name>
    <name type="common">Bicoloured deceiver</name>
    <name type="synonym">Laccaria laccata var. bicolor</name>
    <dbReference type="NCBI Taxonomy" id="486041"/>
    <lineage>
        <taxon>Eukaryota</taxon>
        <taxon>Fungi</taxon>
        <taxon>Dikarya</taxon>
        <taxon>Basidiomycota</taxon>
        <taxon>Agaricomycotina</taxon>
        <taxon>Agaricomycetes</taxon>
        <taxon>Agaricomycetidae</taxon>
        <taxon>Agaricales</taxon>
        <taxon>Agaricineae</taxon>
        <taxon>Hydnangiaceae</taxon>
        <taxon>Laccaria</taxon>
    </lineage>
</organism>
<proteinExistence type="predicted"/>